<name>A0A1I8ICG6_9PLAT</name>
<feature type="compositionally biased region" description="Polar residues" evidence="1">
    <location>
        <begin position="198"/>
        <end position="208"/>
    </location>
</feature>
<dbReference type="PANTHER" id="PTHR13609">
    <property type="entry name" value="UBIQUITIN DOMAIN CONTAINING 1 PROTEIN-RELATED"/>
    <property type="match status" value="1"/>
</dbReference>
<sequence length="377" mass="41816">QPAAGQQHQSSHHRGRHHRHDNQQQQQQPCPHPQGNPGSTTTGAVSAVASSTVPATAGKNQPLRRERIRWTSDQPLTPSQLRSKREEFWDTAPAFDGRREIWDALRAAACAMEASDHELAQVMCSDSNQQPGQQHQSSHHRGRHHRHDNQQQQQQPCPHPQGNPGSTTTGAVSAVASSTVPATAGKNQPLRRERIRWTSDQPLTPSQLRSKREEFWDTAPAFDGRREIWDALRAAACAMEASDHELAQAIISGAGIMLPRGLLTDSYDELGTRYQLPLSNNGRDIRLQVSSEDTVAKAKRRLERHVTSGGGASLGSQRWYCYGRQLTDRMRIKECPIPRGFVIQVVQQQQQAAPTGDEPSQATSAGKRKESPKLLLF</sequence>
<feature type="compositionally biased region" description="Low complexity" evidence="1">
    <location>
        <begin position="150"/>
        <end position="185"/>
    </location>
</feature>
<feature type="region of interest" description="Disordered" evidence="1">
    <location>
        <begin position="126"/>
        <end position="212"/>
    </location>
</feature>
<dbReference type="InterPro" id="IPR032752">
    <property type="entry name" value="DC-UbP/UBTD2_N"/>
</dbReference>
<evidence type="ECO:0000313" key="4">
    <source>
        <dbReference type="WBParaSite" id="maker-uti_cns_0011310-snap-gene-0.5-mRNA-1"/>
    </source>
</evidence>
<evidence type="ECO:0000256" key="1">
    <source>
        <dbReference type="SAM" id="MobiDB-lite"/>
    </source>
</evidence>
<dbReference type="InterPro" id="IPR038169">
    <property type="entry name" value="DC-UbP/UBTD2_N_sf"/>
</dbReference>
<dbReference type="InterPro" id="IPR029071">
    <property type="entry name" value="Ubiquitin-like_domsf"/>
</dbReference>
<feature type="compositionally biased region" description="Low complexity" evidence="1">
    <location>
        <begin position="127"/>
        <end position="136"/>
    </location>
</feature>
<feature type="region of interest" description="Disordered" evidence="1">
    <location>
        <begin position="1"/>
        <end position="85"/>
    </location>
</feature>
<dbReference type="Gene3D" id="1.20.225.20">
    <property type="entry name" value="Ub domain-containing protein, DC-UbP/UBTD2, N-terminal domain"/>
    <property type="match status" value="2"/>
</dbReference>
<evidence type="ECO:0000313" key="3">
    <source>
        <dbReference type="Proteomes" id="UP000095280"/>
    </source>
</evidence>
<feature type="region of interest" description="Disordered" evidence="1">
    <location>
        <begin position="348"/>
        <end position="377"/>
    </location>
</feature>
<dbReference type="PROSITE" id="PS50053">
    <property type="entry name" value="UBIQUITIN_2"/>
    <property type="match status" value="1"/>
</dbReference>
<dbReference type="InterPro" id="IPR039869">
    <property type="entry name" value="UBTD1/2"/>
</dbReference>
<dbReference type="Gene3D" id="3.10.20.90">
    <property type="entry name" value="Phosphatidylinositol 3-kinase Catalytic Subunit, Chain A, domain 1"/>
    <property type="match status" value="1"/>
</dbReference>
<dbReference type="AlphaFoldDB" id="A0A1I8ICG6"/>
<dbReference type="WBParaSite" id="maker-uti_cns_0011310-snap-gene-0.5-mRNA-1">
    <property type="protein sequence ID" value="maker-uti_cns_0011310-snap-gene-0.5-mRNA-1"/>
    <property type="gene ID" value="maker-uti_cns_0011310-snap-gene-0.5"/>
</dbReference>
<accession>A0A1I8ICG6</accession>
<feature type="domain" description="Ubiquitin-like" evidence="2">
    <location>
        <begin position="272"/>
        <end position="352"/>
    </location>
</feature>
<dbReference type="Proteomes" id="UP000095280">
    <property type="component" value="Unplaced"/>
</dbReference>
<protein>
    <submittedName>
        <fullName evidence="4">Ubiquitin-like domain-containing protein</fullName>
    </submittedName>
</protein>
<evidence type="ECO:0000259" key="2">
    <source>
        <dbReference type="PROSITE" id="PS50053"/>
    </source>
</evidence>
<feature type="compositionally biased region" description="Basic residues" evidence="1">
    <location>
        <begin position="137"/>
        <end position="147"/>
    </location>
</feature>
<proteinExistence type="predicted"/>
<keyword evidence="3" id="KW-1185">Reference proteome</keyword>
<feature type="compositionally biased region" description="Low complexity" evidence="1">
    <location>
        <begin position="23"/>
        <end position="58"/>
    </location>
</feature>
<dbReference type="InterPro" id="IPR000626">
    <property type="entry name" value="Ubiquitin-like_dom"/>
</dbReference>
<dbReference type="SUPFAM" id="SSF54236">
    <property type="entry name" value="Ubiquitin-like"/>
    <property type="match status" value="1"/>
</dbReference>
<feature type="compositionally biased region" description="Basic and acidic residues" evidence="1">
    <location>
        <begin position="367"/>
        <end position="377"/>
    </location>
</feature>
<feature type="compositionally biased region" description="Basic residues" evidence="1">
    <location>
        <begin position="10"/>
        <end position="20"/>
    </location>
</feature>
<organism evidence="3 4">
    <name type="scientific">Macrostomum lignano</name>
    <dbReference type="NCBI Taxonomy" id="282301"/>
    <lineage>
        <taxon>Eukaryota</taxon>
        <taxon>Metazoa</taxon>
        <taxon>Spiralia</taxon>
        <taxon>Lophotrochozoa</taxon>
        <taxon>Platyhelminthes</taxon>
        <taxon>Rhabditophora</taxon>
        <taxon>Macrostomorpha</taxon>
        <taxon>Macrostomida</taxon>
        <taxon>Macrostomidae</taxon>
        <taxon>Macrostomum</taxon>
    </lineage>
</organism>
<dbReference type="Pfam" id="PF00240">
    <property type="entry name" value="ubiquitin"/>
    <property type="match status" value="1"/>
</dbReference>
<feature type="compositionally biased region" description="Polar residues" evidence="1">
    <location>
        <begin position="71"/>
        <end position="81"/>
    </location>
</feature>
<reference evidence="4" key="1">
    <citation type="submission" date="2016-11" db="UniProtKB">
        <authorList>
            <consortium name="WormBaseParasite"/>
        </authorList>
    </citation>
    <scope>IDENTIFICATION</scope>
</reference>
<dbReference type="Pfam" id="PF16455">
    <property type="entry name" value="UBD"/>
    <property type="match status" value="2"/>
</dbReference>